<sequence>MVYNFNFKELTANEVVQIKLNPQLSYLYLFWKQHPNSEQFRNAYRLGVYLALKYNIKYWLADAQHMTYLAGFDQSWLTTKMHPLLKSGKLIKYAIIMSPDCFLMTQHKPNSASSTEKQPATRSDNFHLFMNEEEACSWLFKGTTYSHSYSSFIL</sequence>
<dbReference type="Proteomes" id="UP000514509">
    <property type="component" value="Chromosome"/>
</dbReference>
<dbReference type="AlphaFoldDB" id="A0A7L7L8L9"/>
<organism evidence="1 2">
    <name type="scientific">Adhaeribacter radiodurans</name>
    <dbReference type="NCBI Taxonomy" id="2745197"/>
    <lineage>
        <taxon>Bacteria</taxon>
        <taxon>Pseudomonadati</taxon>
        <taxon>Bacteroidota</taxon>
        <taxon>Cytophagia</taxon>
        <taxon>Cytophagales</taxon>
        <taxon>Hymenobacteraceae</taxon>
        <taxon>Adhaeribacter</taxon>
    </lineage>
</organism>
<evidence type="ECO:0000313" key="1">
    <source>
        <dbReference type="EMBL" id="QMU29167.1"/>
    </source>
</evidence>
<dbReference type="KEGG" id="add:HUW48_14460"/>
<name>A0A7L7L8L9_9BACT</name>
<dbReference type="RefSeq" id="WP_182411626.1">
    <property type="nucleotide sequence ID" value="NZ_CP055153.1"/>
</dbReference>
<accession>A0A7L7L8L9</accession>
<evidence type="ECO:0008006" key="3">
    <source>
        <dbReference type="Google" id="ProtNLM"/>
    </source>
</evidence>
<gene>
    <name evidence="1" type="ORF">HUW48_14460</name>
</gene>
<protein>
    <recommendedName>
        <fullName evidence="3">STAS/SEC14 domain-containing protein</fullName>
    </recommendedName>
</protein>
<keyword evidence="2" id="KW-1185">Reference proteome</keyword>
<reference evidence="1 2" key="1">
    <citation type="submission" date="2020-08" db="EMBL/GenBank/DDBJ databases">
        <title>Adhaeribacter dokdonensis sp. nov., isolated from the rhizosphere of Elymus tsukushiensis, a plant native to the Dokdo Islands, Republic of Korea.</title>
        <authorList>
            <person name="Ghim S.Y."/>
        </authorList>
    </citation>
    <scope>NUCLEOTIDE SEQUENCE [LARGE SCALE GENOMIC DNA]</scope>
    <source>
        <strain evidence="1 2">KUDC8001</strain>
    </source>
</reference>
<proteinExistence type="predicted"/>
<evidence type="ECO:0000313" key="2">
    <source>
        <dbReference type="Proteomes" id="UP000514509"/>
    </source>
</evidence>
<dbReference type="EMBL" id="CP055153">
    <property type="protein sequence ID" value="QMU29167.1"/>
    <property type="molecule type" value="Genomic_DNA"/>
</dbReference>